<dbReference type="Gene3D" id="3.40.50.300">
    <property type="entry name" value="P-loop containing nucleotide triphosphate hydrolases"/>
    <property type="match status" value="1"/>
</dbReference>
<evidence type="ECO:0000313" key="11">
    <source>
        <dbReference type="Proteomes" id="UP001529369"/>
    </source>
</evidence>
<dbReference type="InterPro" id="IPR011006">
    <property type="entry name" value="CheY-like_superfamily"/>
</dbReference>
<comment type="caution">
    <text evidence="10">The sequence shown here is derived from an EMBL/GenBank/DDBJ whole genome shotgun (WGS) entry which is preliminary data.</text>
</comment>
<keyword evidence="1" id="KW-0547">Nucleotide-binding</keyword>
<dbReference type="SMART" id="SM00382">
    <property type="entry name" value="AAA"/>
    <property type="match status" value="1"/>
</dbReference>
<dbReference type="EMBL" id="JAUFPN010000061">
    <property type="protein sequence ID" value="MDN3564157.1"/>
    <property type="molecule type" value="Genomic_DNA"/>
</dbReference>
<dbReference type="SUPFAM" id="SSF52540">
    <property type="entry name" value="P-loop containing nucleoside triphosphate hydrolases"/>
    <property type="match status" value="1"/>
</dbReference>
<name>A0ABT8A317_9PROT</name>
<keyword evidence="5" id="KW-0238">DNA-binding</keyword>
<dbReference type="Pfam" id="PF25601">
    <property type="entry name" value="AAA_lid_14"/>
    <property type="match status" value="1"/>
</dbReference>
<evidence type="ECO:0000256" key="7">
    <source>
        <dbReference type="PROSITE-ProRule" id="PRU00169"/>
    </source>
</evidence>
<feature type="domain" description="Response regulatory" evidence="9">
    <location>
        <begin position="7"/>
        <end position="121"/>
    </location>
</feature>
<dbReference type="PROSITE" id="PS50110">
    <property type="entry name" value="RESPONSE_REGULATORY"/>
    <property type="match status" value="1"/>
</dbReference>
<dbReference type="InterPro" id="IPR058031">
    <property type="entry name" value="AAA_lid_NorR"/>
</dbReference>
<dbReference type="PROSITE" id="PS50045">
    <property type="entry name" value="SIGMA54_INTERACT_4"/>
    <property type="match status" value="1"/>
</dbReference>
<dbReference type="Proteomes" id="UP001529369">
    <property type="component" value="Unassembled WGS sequence"/>
</dbReference>
<dbReference type="Gene3D" id="3.40.50.2300">
    <property type="match status" value="1"/>
</dbReference>
<feature type="domain" description="Sigma-54 factor interaction" evidence="8">
    <location>
        <begin position="132"/>
        <end position="361"/>
    </location>
</feature>
<evidence type="ECO:0000256" key="1">
    <source>
        <dbReference type="ARBA" id="ARBA00022741"/>
    </source>
</evidence>
<proteinExistence type="predicted"/>
<dbReference type="PANTHER" id="PTHR32071">
    <property type="entry name" value="TRANSCRIPTIONAL REGULATORY PROTEIN"/>
    <property type="match status" value="1"/>
</dbReference>
<dbReference type="Pfam" id="PF02954">
    <property type="entry name" value="HTH_8"/>
    <property type="match status" value="1"/>
</dbReference>
<organism evidence="10 11">
    <name type="scientific">Paeniroseomonas aquatica</name>
    <dbReference type="NCBI Taxonomy" id="373043"/>
    <lineage>
        <taxon>Bacteria</taxon>
        <taxon>Pseudomonadati</taxon>
        <taxon>Pseudomonadota</taxon>
        <taxon>Alphaproteobacteria</taxon>
        <taxon>Acetobacterales</taxon>
        <taxon>Acetobacteraceae</taxon>
        <taxon>Paeniroseomonas</taxon>
    </lineage>
</organism>
<dbReference type="CDD" id="cd00156">
    <property type="entry name" value="REC"/>
    <property type="match status" value="1"/>
</dbReference>
<gene>
    <name evidence="10" type="ORF">QWZ14_07185</name>
</gene>
<keyword evidence="2" id="KW-0067">ATP-binding</keyword>
<reference evidence="11" key="1">
    <citation type="journal article" date="2019" name="Int. J. Syst. Evol. Microbiol.">
        <title>The Global Catalogue of Microorganisms (GCM) 10K type strain sequencing project: providing services to taxonomists for standard genome sequencing and annotation.</title>
        <authorList>
            <consortium name="The Broad Institute Genomics Platform"/>
            <consortium name="The Broad Institute Genome Sequencing Center for Infectious Disease"/>
            <person name="Wu L."/>
            <person name="Ma J."/>
        </authorList>
    </citation>
    <scope>NUCLEOTIDE SEQUENCE [LARGE SCALE GENOMIC DNA]</scope>
    <source>
        <strain evidence="11">CECT 7131</strain>
    </source>
</reference>
<evidence type="ECO:0000256" key="3">
    <source>
        <dbReference type="ARBA" id="ARBA00023012"/>
    </source>
</evidence>
<dbReference type="SUPFAM" id="SSF46689">
    <property type="entry name" value="Homeodomain-like"/>
    <property type="match status" value="1"/>
</dbReference>
<dbReference type="Gene3D" id="1.10.8.60">
    <property type="match status" value="1"/>
</dbReference>
<keyword evidence="3" id="KW-0902">Two-component regulatory system</keyword>
<feature type="modified residue" description="4-aspartylphosphate" evidence="7">
    <location>
        <position position="56"/>
    </location>
</feature>
<dbReference type="RefSeq" id="WP_290315948.1">
    <property type="nucleotide sequence ID" value="NZ_JAUFPN010000061.1"/>
</dbReference>
<dbReference type="InterPro" id="IPR009057">
    <property type="entry name" value="Homeodomain-like_sf"/>
</dbReference>
<dbReference type="InterPro" id="IPR003593">
    <property type="entry name" value="AAA+_ATPase"/>
</dbReference>
<keyword evidence="4" id="KW-0805">Transcription regulation</keyword>
<dbReference type="InterPro" id="IPR002078">
    <property type="entry name" value="Sigma_54_int"/>
</dbReference>
<dbReference type="Pfam" id="PF00072">
    <property type="entry name" value="Response_reg"/>
    <property type="match status" value="1"/>
</dbReference>
<dbReference type="InterPro" id="IPR001789">
    <property type="entry name" value="Sig_transdc_resp-reg_receiver"/>
</dbReference>
<evidence type="ECO:0000256" key="5">
    <source>
        <dbReference type="ARBA" id="ARBA00023125"/>
    </source>
</evidence>
<sequence>MPSERGRLLLVEDDAVMGGTLAQRLRLEGYAVEWAHGAVEAAAALARRLPDLLLSDLRLPDGSGEELFLSHRERLAGTPILVMTAYAGIDQAIRLLKGGVDDFLVKPIETMDLLGRIEVLLARKLVAPEDAVLGPSAAIRRVEAVLRRAALSDSTSLLLGETGTGKEVAARLLHALSPRARLPFIAVNCAAIPADLLESEVFGHERGAFTGAASRREGYAERSGGGTLFLDEVAELPPQLQAKLLRLLEAREFTRVGGNANLPFKARTIAATNVDLDARVRDGRFRADLLYRLDVIRVEIPPLRARPEDVVHLARHFLETASGRSSRPVRGFDEQAVKAMETHAWPGNARELRNRVDRAVALADGPWIGAADLFPDRREAAATGDAAATLAEILVAAERRAVASALEATGWDVGAAAARLGVGRSTLFEKVRRLGLVRPADSKGSPAFGTG</sequence>
<evidence type="ECO:0000259" key="9">
    <source>
        <dbReference type="PROSITE" id="PS50110"/>
    </source>
</evidence>
<keyword evidence="6" id="KW-0804">Transcription</keyword>
<keyword evidence="7" id="KW-0597">Phosphoprotein</keyword>
<dbReference type="CDD" id="cd00009">
    <property type="entry name" value="AAA"/>
    <property type="match status" value="1"/>
</dbReference>
<evidence type="ECO:0000256" key="4">
    <source>
        <dbReference type="ARBA" id="ARBA00023015"/>
    </source>
</evidence>
<evidence type="ECO:0000313" key="10">
    <source>
        <dbReference type="EMBL" id="MDN3564157.1"/>
    </source>
</evidence>
<protein>
    <submittedName>
        <fullName evidence="10">Sigma-54 dependent transcriptional regulator</fullName>
    </submittedName>
</protein>
<evidence type="ECO:0000259" key="8">
    <source>
        <dbReference type="PROSITE" id="PS50045"/>
    </source>
</evidence>
<keyword evidence="11" id="KW-1185">Reference proteome</keyword>
<dbReference type="InterPro" id="IPR027417">
    <property type="entry name" value="P-loop_NTPase"/>
</dbReference>
<dbReference type="InterPro" id="IPR002197">
    <property type="entry name" value="HTH_Fis"/>
</dbReference>
<accession>A0ABT8A317</accession>
<dbReference type="PANTHER" id="PTHR32071:SF117">
    <property type="entry name" value="PTS-DEPENDENT DIHYDROXYACETONE KINASE OPERON REGULATORY PROTEIN-RELATED"/>
    <property type="match status" value="1"/>
</dbReference>
<evidence type="ECO:0000256" key="2">
    <source>
        <dbReference type="ARBA" id="ARBA00022840"/>
    </source>
</evidence>
<dbReference type="PRINTS" id="PR01590">
    <property type="entry name" value="HTHFIS"/>
</dbReference>
<dbReference type="Pfam" id="PF00158">
    <property type="entry name" value="Sigma54_activat"/>
    <property type="match status" value="1"/>
</dbReference>
<dbReference type="SMART" id="SM00448">
    <property type="entry name" value="REC"/>
    <property type="match status" value="1"/>
</dbReference>
<evidence type="ECO:0000256" key="6">
    <source>
        <dbReference type="ARBA" id="ARBA00023163"/>
    </source>
</evidence>
<dbReference type="Gene3D" id="1.10.10.60">
    <property type="entry name" value="Homeodomain-like"/>
    <property type="match status" value="1"/>
</dbReference>
<dbReference type="SUPFAM" id="SSF52172">
    <property type="entry name" value="CheY-like"/>
    <property type="match status" value="1"/>
</dbReference>